<feature type="transmembrane region" description="Helical" evidence="5">
    <location>
        <begin position="26"/>
        <end position="43"/>
    </location>
</feature>
<evidence type="ECO:0000256" key="4">
    <source>
        <dbReference type="ARBA" id="ARBA00023136"/>
    </source>
</evidence>
<name>A0ABS6T9E9_9ENTE</name>
<keyword evidence="2 5" id="KW-0812">Transmembrane</keyword>
<dbReference type="Pfam" id="PF02674">
    <property type="entry name" value="Colicin_V"/>
    <property type="match status" value="1"/>
</dbReference>
<comment type="subcellular location">
    <subcellularLocation>
        <location evidence="1">Membrane</location>
        <topology evidence="1">Multi-pass membrane protein</topology>
    </subcellularLocation>
</comment>
<feature type="transmembrane region" description="Helical" evidence="5">
    <location>
        <begin position="116"/>
        <end position="137"/>
    </location>
</feature>
<protein>
    <submittedName>
        <fullName evidence="6">CvpA family protein</fullName>
    </submittedName>
</protein>
<organism evidence="6 7">
    <name type="scientific">Enterococcus alishanensis</name>
    <dbReference type="NCBI Taxonomy" id="1303817"/>
    <lineage>
        <taxon>Bacteria</taxon>
        <taxon>Bacillati</taxon>
        <taxon>Bacillota</taxon>
        <taxon>Bacilli</taxon>
        <taxon>Lactobacillales</taxon>
        <taxon>Enterococcaceae</taxon>
        <taxon>Enterococcus</taxon>
    </lineage>
</organism>
<accession>A0ABS6T9E9</accession>
<dbReference type="Proteomes" id="UP000774130">
    <property type="component" value="Unassembled WGS sequence"/>
</dbReference>
<evidence type="ECO:0000313" key="6">
    <source>
        <dbReference type="EMBL" id="MBV7389528.1"/>
    </source>
</evidence>
<evidence type="ECO:0000256" key="5">
    <source>
        <dbReference type="SAM" id="Phobius"/>
    </source>
</evidence>
<dbReference type="PANTHER" id="PTHR37306:SF1">
    <property type="entry name" value="COLICIN V PRODUCTION PROTEIN"/>
    <property type="match status" value="1"/>
</dbReference>
<evidence type="ECO:0000256" key="1">
    <source>
        <dbReference type="ARBA" id="ARBA00004141"/>
    </source>
</evidence>
<keyword evidence="3 5" id="KW-1133">Transmembrane helix</keyword>
<keyword evidence="4 5" id="KW-0472">Membrane</keyword>
<evidence type="ECO:0000256" key="2">
    <source>
        <dbReference type="ARBA" id="ARBA00022692"/>
    </source>
</evidence>
<reference evidence="6 7" key="1">
    <citation type="submission" date="2021-06" db="EMBL/GenBank/DDBJ databases">
        <title>Enterococcus alishanensis sp. nov., a novel lactic acid bacterium isolated from fresh coffee beans.</title>
        <authorList>
            <person name="Chen Y.-S."/>
        </authorList>
    </citation>
    <scope>NUCLEOTIDE SEQUENCE [LARGE SCALE GENOMIC DNA]</scope>
    <source>
        <strain evidence="6 7">ALS3</strain>
    </source>
</reference>
<evidence type="ECO:0000256" key="3">
    <source>
        <dbReference type="ARBA" id="ARBA00022989"/>
    </source>
</evidence>
<keyword evidence="7" id="KW-1185">Reference proteome</keyword>
<dbReference type="PANTHER" id="PTHR37306">
    <property type="entry name" value="COLICIN V PRODUCTION PROTEIN"/>
    <property type="match status" value="1"/>
</dbReference>
<sequence>MLTFIILFAFLLAIYTGYRRGTAYQLVFSIGYLISFIVARQLYQNLGSKFELYVPYPSVTENSQMVYYTVEEAFRLDQAFYAGFAFLLILGIGWLLTHFVGIFFRNLLFKKLLPRYDSLVSMILQIINCYVAIFLILKLMTFVPMGFVQNLIEQSWYGKMIIEHSLILSRLFDTLWVTNIIG</sequence>
<evidence type="ECO:0000313" key="7">
    <source>
        <dbReference type="Proteomes" id="UP000774130"/>
    </source>
</evidence>
<comment type="caution">
    <text evidence="6">The sequence shown here is derived from an EMBL/GenBank/DDBJ whole genome shotgun (WGS) entry which is preliminary data.</text>
</comment>
<feature type="transmembrane region" description="Helical" evidence="5">
    <location>
        <begin position="79"/>
        <end position="104"/>
    </location>
</feature>
<proteinExistence type="predicted"/>
<dbReference type="EMBL" id="JAHUZB010000001">
    <property type="protein sequence ID" value="MBV7389528.1"/>
    <property type="molecule type" value="Genomic_DNA"/>
</dbReference>
<dbReference type="RefSeq" id="WP_218324585.1">
    <property type="nucleotide sequence ID" value="NZ_JAHUZB010000001.1"/>
</dbReference>
<dbReference type="InterPro" id="IPR003825">
    <property type="entry name" value="Colicin-V_CvpA"/>
</dbReference>
<gene>
    <name evidence="6" type="ORF">KUA55_02475</name>
</gene>